<evidence type="ECO:0000256" key="3">
    <source>
        <dbReference type="SAM" id="Phobius"/>
    </source>
</evidence>
<feature type="transmembrane region" description="Helical" evidence="3">
    <location>
        <begin position="20"/>
        <end position="38"/>
    </location>
</feature>
<reference evidence="5" key="1">
    <citation type="submission" date="2023-05" db="EMBL/GenBank/DDBJ databases">
        <title>Cataloging the Phylogenetic Diversity of Human Bladder Bacteria.</title>
        <authorList>
            <person name="Du J."/>
        </authorList>
    </citation>
    <scope>NUCLEOTIDE SEQUENCE</scope>
    <source>
        <strain evidence="5">UMB9226</strain>
    </source>
</reference>
<feature type="domain" description="YSIRK Gram-positive signal peptide" evidence="4">
    <location>
        <begin position="14"/>
        <end position="35"/>
    </location>
</feature>
<feature type="compositionally biased region" description="Polar residues" evidence="2">
    <location>
        <begin position="173"/>
        <end position="184"/>
    </location>
</feature>
<accession>A0AAW6XH16</accession>
<comment type="caution">
    <text evidence="5">The sequence shown here is derived from an EMBL/GenBank/DDBJ whole genome shotgun (WGS) entry which is preliminary data.</text>
</comment>
<dbReference type="InterPro" id="IPR005877">
    <property type="entry name" value="YSIRK_signal_dom"/>
</dbReference>
<sequence>MKQLKFLETKRTPRYSLRKFSVGMVSVLLGVTIFGINFTNHSVKAATTESVKSSNSSPETQGSVKTANNSIESATTPQSAPNTQGSASKNATANNSTESATTSQSAPKTQGSADTDIKSSTAKSATKLAATNLVTISGTDRNAAAKLAAKNLLAMNLLAISDTGRTAAGTPDTGRTATGTSDTDGNAAGTPGTNRNAAGTVDQNNINTQLAKENQELANDHNLTSSDNYSSNIYKGTDGKYYKIVTIYGNDYVYRAADIQANGTAFLQKATTAADTKNNIDISKEDLGNGQTRWTVVFFPHKGLQNVGSNLSGLTSAKFGIALTSDYQIVGNVDMDVISDPNQTFMSHTFEPGSSSATDWPVQNPPAVVDFSFN</sequence>
<dbReference type="Pfam" id="PF04650">
    <property type="entry name" value="YSIRK_signal"/>
    <property type="match status" value="1"/>
</dbReference>
<evidence type="ECO:0000313" key="6">
    <source>
        <dbReference type="Proteomes" id="UP001230300"/>
    </source>
</evidence>
<organism evidence="5 6">
    <name type="scientific">Lactobacillus crispatus</name>
    <dbReference type="NCBI Taxonomy" id="47770"/>
    <lineage>
        <taxon>Bacteria</taxon>
        <taxon>Bacillati</taxon>
        <taxon>Bacillota</taxon>
        <taxon>Bacilli</taxon>
        <taxon>Lactobacillales</taxon>
        <taxon>Lactobacillaceae</taxon>
        <taxon>Lactobacillus</taxon>
    </lineage>
</organism>
<dbReference type="Proteomes" id="UP001230300">
    <property type="component" value="Unassembled WGS sequence"/>
</dbReference>
<keyword evidence="1" id="KW-0732">Signal</keyword>
<dbReference type="EMBL" id="JASOGN010000005">
    <property type="protein sequence ID" value="MDK6502082.1"/>
    <property type="molecule type" value="Genomic_DNA"/>
</dbReference>
<proteinExistence type="predicted"/>
<gene>
    <name evidence="5" type="ORF">QP235_02510</name>
</gene>
<evidence type="ECO:0000313" key="5">
    <source>
        <dbReference type="EMBL" id="MDK6502082.1"/>
    </source>
</evidence>
<dbReference type="RefSeq" id="WP_285043424.1">
    <property type="nucleotide sequence ID" value="NZ_JASOGN010000005.1"/>
</dbReference>
<dbReference type="NCBIfam" id="NF033647">
    <property type="entry name" value="adhesin_LEA"/>
    <property type="match status" value="1"/>
</dbReference>
<feature type="region of interest" description="Disordered" evidence="2">
    <location>
        <begin position="48"/>
        <end position="121"/>
    </location>
</feature>
<evidence type="ECO:0000256" key="1">
    <source>
        <dbReference type="ARBA" id="ARBA00022729"/>
    </source>
</evidence>
<dbReference type="AlphaFoldDB" id="A0AAW6XH16"/>
<feature type="compositionally biased region" description="Polar residues" evidence="2">
    <location>
        <begin position="48"/>
        <end position="85"/>
    </location>
</feature>
<dbReference type="NCBIfam" id="TIGR01168">
    <property type="entry name" value="YSIRK_signal"/>
    <property type="match status" value="1"/>
</dbReference>
<keyword evidence="3" id="KW-0472">Membrane</keyword>
<evidence type="ECO:0000256" key="2">
    <source>
        <dbReference type="SAM" id="MobiDB-lite"/>
    </source>
</evidence>
<keyword evidence="3" id="KW-1133">Transmembrane helix</keyword>
<feature type="region of interest" description="Disordered" evidence="2">
    <location>
        <begin position="164"/>
        <end position="201"/>
    </location>
</feature>
<protein>
    <submittedName>
        <fullName evidence="5">LEA family epithelial adhesin</fullName>
    </submittedName>
</protein>
<evidence type="ECO:0000259" key="4">
    <source>
        <dbReference type="Pfam" id="PF04650"/>
    </source>
</evidence>
<feature type="compositionally biased region" description="Polar residues" evidence="2">
    <location>
        <begin position="191"/>
        <end position="201"/>
    </location>
</feature>
<keyword evidence="3" id="KW-0812">Transmembrane</keyword>
<name>A0AAW6XH16_9LACO</name>
<feature type="compositionally biased region" description="Low complexity" evidence="2">
    <location>
        <begin position="86"/>
        <end position="106"/>
    </location>
</feature>